<evidence type="ECO:0000256" key="17">
    <source>
        <dbReference type="PROSITE-ProRule" id="PRU00124"/>
    </source>
</evidence>
<dbReference type="GO" id="GO:0005886">
    <property type="term" value="C:plasma membrane"/>
    <property type="evidence" value="ECO:0007669"/>
    <property type="project" value="UniProtKB-SubCell"/>
</dbReference>
<dbReference type="GO" id="GO:0043235">
    <property type="term" value="C:receptor complex"/>
    <property type="evidence" value="ECO:0007669"/>
    <property type="project" value="TreeGrafter"/>
</dbReference>
<evidence type="ECO:0000256" key="5">
    <source>
        <dbReference type="ARBA" id="ARBA00022692"/>
    </source>
</evidence>
<evidence type="ECO:0000256" key="14">
    <source>
        <dbReference type="ARBA" id="ARBA00023170"/>
    </source>
</evidence>
<feature type="compositionally biased region" description="Polar residues" evidence="19">
    <location>
        <begin position="1272"/>
        <end position="1287"/>
    </location>
</feature>
<evidence type="ECO:0000256" key="10">
    <source>
        <dbReference type="ARBA" id="ARBA00022989"/>
    </source>
</evidence>
<keyword evidence="8" id="KW-0418">Kinase</keyword>
<dbReference type="Gene3D" id="1.10.510.10">
    <property type="entry name" value="Transferase(Phosphotransferase) domain 1"/>
    <property type="match status" value="1"/>
</dbReference>
<protein>
    <recommendedName>
        <fullName evidence="2">receptor protein-tyrosine kinase</fullName>
        <ecNumber evidence="2">2.7.10.1</ecNumber>
    </recommendedName>
</protein>
<keyword evidence="10 20" id="KW-1133">Transmembrane helix</keyword>
<keyword evidence="5 20" id="KW-0812">Transmembrane</keyword>
<keyword evidence="4" id="KW-0808">Transferase</keyword>
<dbReference type="GO" id="GO:0007169">
    <property type="term" value="P:cell surface receptor protein tyrosine kinase signaling pathway"/>
    <property type="evidence" value="ECO:0007669"/>
    <property type="project" value="TreeGrafter"/>
</dbReference>
<keyword evidence="15" id="KW-0325">Glycoprotein</keyword>
<feature type="region of interest" description="Disordered" evidence="19">
    <location>
        <begin position="1324"/>
        <end position="1347"/>
    </location>
</feature>
<dbReference type="EC" id="2.7.10.1" evidence="2"/>
<dbReference type="PROSITE" id="PS50060">
    <property type="entry name" value="MAM_2"/>
    <property type="match status" value="1"/>
</dbReference>
<dbReference type="PRINTS" id="PR00109">
    <property type="entry name" value="TYRKINASE"/>
</dbReference>
<dbReference type="PROSITE" id="PS50011">
    <property type="entry name" value="PROTEIN_KINASE_DOM"/>
    <property type="match status" value="1"/>
</dbReference>
<evidence type="ECO:0000256" key="8">
    <source>
        <dbReference type="ARBA" id="ARBA00022777"/>
    </source>
</evidence>
<keyword evidence="3" id="KW-1003">Cell membrane</keyword>
<dbReference type="InterPro" id="IPR013320">
    <property type="entry name" value="ConA-like_dom_sf"/>
</dbReference>
<dbReference type="InterPro" id="IPR000998">
    <property type="entry name" value="MAM_dom"/>
</dbReference>
<dbReference type="Gene3D" id="3.30.200.20">
    <property type="entry name" value="Phosphorylase Kinase, domain 1"/>
    <property type="match status" value="1"/>
</dbReference>
<feature type="compositionally biased region" description="Polar residues" evidence="19">
    <location>
        <begin position="1337"/>
        <end position="1347"/>
    </location>
</feature>
<feature type="region of interest" description="Disordered" evidence="19">
    <location>
        <begin position="1264"/>
        <end position="1288"/>
    </location>
</feature>
<dbReference type="EMBL" id="CAXITT010000905">
    <property type="protein sequence ID" value="CAL1547116.1"/>
    <property type="molecule type" value="Genomic_DNA"/>
</dbReference>
<dbReference type="Proteomes" id="UP001497497">
    <property type="component" value="Unassembled WGS sequence"/>
</dbReference>
<evidence type="ECO:0000256" key="20">
    <source>
        <dbReference type="SAM" id="Phobius"/>
    </source>
</evidence>
<dbReference type="SUPFAM" id="SSF49899">
    <property type="entry name" value="Concanavalin A-like lectins/glucanases"/>
    <property type="match status" value="2"/>
</dbReference>
<feature type="region of interest" description="Disordered" evidence="19">
    <location>
        <begin position="581"/>
        <end position="600"/>
    </location>
</feature>
<keyword evidence="12" id="KW-0829">Tyrosine-protein kinase</keyword>
<dbReference type="GO" id="GO:0005524">
    <property type="term" value="F:ATP binding"/>
    <property type="evidence" value="ECO:0007669"/>
    <property type="project" value="UniProtKB-UniRule"/>
</dbReference>
<feature type="domain" description="Protein kinase" evidence="21">
    <location>
        <begin position="855"/>
        <end position="1126"/>
    </location>
</feature>
<feature type="domain" description="MAM" evidence="22">
    <location>
        <begin position="247"/>
        <end position="436"/>
    </location>
</feature>
<keyword evidence="24" id="KW-1185">Reference proteome</keyword>
<dbReference type="InterPro" id="IPR020635">
    <property type="entry name" value="Tyr_kinase_cat_dom"/>
</dbReference>
<evidence type="ECO:0000313" key="23">
    <source>
        <dbReference type="EMBL" id="CAL1547116.1"/>
    </source>
</evidence>
<evidence type="ECO:0000256" key="19">
    <source>
        <dbReference type="SAM" id="MobiDB-lite"/>
    </source>
</evidence>
<dbReference type="InterPro" id="IPR008266">
    <property type="entry name" value="Tyr_kinase_AS"/>
</dbReference>
<evidence type="ECO:0000313" key="24">
    <source>
        <dbReference type="Proteomes" id="UP001497497"/>
    </source>
</evidence>
<sequence length="1347" mass="148485">MKFIINARGAMDPFLGPLLHAVTPLLCMFAVITASVSKIEDFEGIIKDWETDKASNISVMMAEDVQKPGHPVVDTTVGTEKGRYLYIQFKTQLYSKCHESPGPNCRLNFNAVISRSATLSVFTTALCECWPIPTEAHRHLRDVNATGPGWKNFDIPLGINDIPFEVILVATTKNSDDFIALDDLGLVDCEPGPRFTCPEDRPFQCLGTRQCLSRDRVCDLHTDCPCDYDEREEICDMVLPEGQLRLDECDFPTGKCLWYNINSQKPGLDSFAWEPMEDDITVQTIDWRQTFLNNSVDTTVEHLPKARFLQVNIRKKWRDQVATLRSVSFEAVFNKLCQARFWYRIRDTANSAVIILELVELKKGAVAKPVSVKLWDSRGEEDHVTQGSKGWRRAVVEFREPLNGSFVLQFKTFSNNLKSFGDVALNNITLGLDCFDSVLNPSTCGNSGSQGPKQQDCDSHYKGFKIEVMDTGDFQGVQKWVVPESTLYRIQAFGSGGGRGYGKHPNSGRGSKVDAKFFFNKGEEIYFVVGQQGENDCRALKPSCHSGDHDNFVGGGGGGGATIIFKLDNGSKPLALLVAGGGGGGSGGEESSSDEDETTGVALGKRYPTSVIQMSKEEAQQLLESTFEGELPCGGGFYKGASGGFGLGGGACNSGGYGGGAKVVNLGEFSKGDKRGEPGRSYVDPAYHHANITPGVQVRHGFVEITFSKSCPCADYCMWLDDDFDVPACLCLRNDSSNGLECQGSHLEMKDTSDNKNYFLVALLSGVFTVVICSCCILLCIKRRKMITRHPTSVKMVASFFCPCIHFNSQPPALGGHVLPQIQRPPAVMHVNPNYDRIDTSNPEQSLKEISRKHLKLMSELGQGAFGEVYYGLLSNVPMVEGDLPVAVKTLPPVCTDQTEMDFLMEAVIVSKFNHPNIVKFIGVCFDQRPHYLVLELLEGGDLKTFLLQARPKWEQPSPLTVLDLLRLSLDIARGCQHLEEKHFIHRDIAARNCLLTTKGPNRTAKIADFGMARDIYRSDYYKKAGKAMLPVKWMPPEAFLDGVFSSKTDVWSFGILMWEVFSLGHMPYPGCSNEEVMNLVAQGGRLESPGGCPSAVFDIMASCWNVLPEGRPNFSLIISSLERRLQDDDLATRGLPVFYVAPIVNTRGPRLQDRAPGSPHPRSVTSRGVIHPTENILSPNTAGDGYLEPLLTFSSRGVYNDGLHQTSDKHLSKPGNKKLHSPINIGDGDNVRTAVKSRTPRVFYRANNINSFADSASESLLNSLPCPDGTGATQPEIQGKQTSEPDQNLEVRIVKNGCDNELNDTEENGNELLDYDDLKMANRVALPEKNPKRKSYTNFPGHSSKK</sequence>
<dbReference type="PROSITE" id="PS50068">
    <property type="entry name" value="LDLRA_2"/>
    <property type="match status" value="1"/>
</dbReference>
<dbReference type="InterPro" id="IPR000719">
    <property type="entry name" value="Prot_kinase_dom"/>
</dbReference>
<proteinExistence type="predicted"/>
<dbReference type="Gene3D" id="2.60.120.200">
    <property type="match status" value="2"/>
</dbReference>
<dbReference type="SUPFAM" id="SSF56112">
    <property type="entry name" value="Protein kinase-like (PK-like)"/>
    <property type="match status" value="1"/>
</dbReference>
<keyword evidence="11 20" id="KW-0472">Membrane</keyword>
<name>A0AAV2IJ60_LYMST</name>
<dbReference type="Pfam" id="PF12810">
    <property type="entry name" value="ALK_LTK_GRD"/>
    <property type="match status" value="1"/>
</dbReference>
<dbReference type="GO" id="GO:0004714">
    <property type="term" value="F:transmembrane receptor protein tyrosine kinase activity"/>
    <property type="evidence" value="ECO:0007669"/>
    <property type="project" value="UniProtKB-EC"/>
</dbReference>
<comment type="caution">
    <text evidence="17">Lacks conserved residue(s) required for the propagation of feature annotation.</text>
</comment>
<feature type="binding site" evidence="18">
    <location>
        <position position="889"/>
    </location>
    <ligand>
        <name>ATP</name>
        <dbReference type="ChEBI" id="CHEBI:30616"/>
    </ligand>
</feature>
<keyword evidence="13" id="KW-1015">Disulfide bond</keyword>
<evidence type="ECO:0000256" key="11">
    <source>
        <dbReference type="ARBA" id="ARBA00023136"/>
    </source>
</evidence>
<dbReference type="InterPro" id="IPR055163">
    <property type="entry name" value="ALK/LTK-like_GRD"/>
</dbReference>
<organism evidence="23 24">
    <name type="scientific">Lymnaea stagnalis</name>
    <name type="common">Great pond snail</name>
    <name type="synonym">Helix stagnalis</name>
    <dbReference type="NCBI Taxonomy" id="6523"/>
    <lineage>
        <taxon>Eukaryota</taxon>
        <taxon>Metazoa</taxon>
        <taxon>Spiralia</taxon>
        <taxon>Lophotrochozoa</taxon>
        <taxon>Mollusca</taxon>
        <taxon>Gastropoda</taxon>
        <taxon>Heterobranchia</taxon>
        <taxon>Euthyneura</taxon>
        <taxon>Panpulmonata</taxon>
        <taxon>Hygrophila</taxon>
        <taxon>Lymnaeoidea</taxon>
        <taxon>Lymnaeidae</taxon>
        <taxon>Lymnaea</taxon>
    </lineage>
</organism>
<dbReference type="PANTHER" id="PTHR24416">
    <property type="entry name" value="TYROSINE-PROTEIN KINASE RECEPTOR"/>
    <property type="match status" value="1"/>
</dbReference>
<evidence type="ECO:0000256" key="4">
    <source>
        <dbReference type="ARBA" id="ARBA00022679"/>
    </source>
</evidence>
<dbReference type="SMART" id="SM00219">
    <property type="entry name" value="TyrKc"/>
    <property type="match status" value="1"/>
</dbReference>
<keyword evidence="9 18" id="KW-0067">ATP-binding</keyword>
<dbReference type="InterPro" id="IPR050122">
    <property type="entry name" value="RTK"/>
</dbReference>
<evidence type="ECO:0000256" key="3">
    <source>
        <dbReference type="ARBA" id="ARBA00022475"/>
    </source>
</evidence>
<dbReference type="InterPro" id="IPR002172">
    <property type="entry name" value="LDrepeatLR_classA_rpt"/>
</dbReference>
<dbReference type="SMART" id="SM00220">
    <property type="entry name" value="S_TKc"/>
    <property type="match status" value="1"/>
</dbReference>
<evidence type="ECO:0000256" key="16">
    <source>
        <dbReference type="ARBA" id="ARBA00051243"/>
    </source>
</evidence>
<accession>A0AAV2IJ60</accession>
<evidence type="ECO:0000256" key="18">
    <source>
        <dbReference type="PROSITE-ProRule" id="PRU10141"/>
    </source>
</evidence>
<reference evidence="23 24" key="1">
    <citation type="submission" date="2024-04" db="EMBL/GenBank/DDBJ databases">
        <authorList>
            <consortium name="Genoscope - CEA"/>
            <person name="William W."/>
        </authorList>
    </citation>
    <scope>NUCLEOTIDE SEQUENCE [LARGE SCALE GENOMIC DNA]</scope>
</reference>
<evidence type="ECO:0000256" key="13">
    <source>
        <dbReference type="ARBA" id="ARBA00023157"/>
    </source>
</evidence>
<dbReference type="PROSITE" id="PS00109">
    <property type="entry name" value="PROTEIN_KINASE_TYR"/>
    <property type="match status" value="1"/>
</dbReference>
<evidence type="ECO:0000256" key="7">
    <source>
        <dbReference type="ARBA" id="ARBA00022741"/>
    </source>
</evidence>
<keyword evidence="7 18" id="KW-0547">Nucleotide-binding</keyword>
<comment type="subcellular location">
    <subcellularLocation>
        <location evidence="1">Cell membrane</location>
        <topology evidence="1">Single-pass type I membrane protein</topology>
    </subcellularLocation>
</comment>
<gene>
    <name evidence="23" type="ORF">GSLYS_00020441001</name>
</gene>
<dbReference type="InterPro" id="IPR001245">
    <property type="entry name" value="Ser-Thr/Tyr_kinase_cat_dom"/>
</dbReference>
<evidence type="ECO:0000256" key="1">
    <source>
        <dbReference type="ARBA" id="ARBA00004251"/>
    </source>
</evidence>
<dbReference type="InterPro" id="IPR011009">
    <property type="entry name" value="Kinase-like_dom_sf"/>
</dbReference>
<keyword evidence="14" id="KW-0675">Receptor</keyword>
<dbReference type="PANTHER" id="PTHR24416:SF604">
    <property type="entry name" value="RECEPTOR PROTEIN-TYROSINE KINASE"/>
    <property type="match status" value="1"/>
</dbReference>
<evidence type="ECO:0000259" key="22">
    <source>
        <dbReference type="PROSITE" id="PS50060"/>
    </source>
</evidence>
<comment type="caution">
    <text evidence="23">The sequence shown here is derived from an EMBL/GenBank/DDBJ whole genome shotgun (WGS) entry which is preliminary data.</text>
</comment>
<dbReference type="PROSITE" id="PS00107">
    <property type="entry name" value="PROTEIN_KINASE_ATP"/>
    <property type="match status" value="1"/>
</dbReference>
<evidence type="ECO:0000256" key="6">
    <source>
        <dbReference type="ARBA" id="ARBA00022729"/>
    </source>
</evidence>
<evidence type="ECO:0000256" key="12">
    <source>
        <dbReference type="ARBA" id="ARBA00023137"/>
    </source>
</evidence>
<evidence type="ECO:0000256" key="15">
    <source>
        <dbReference type="ARBA" id="ARBA00023180"/>
    </source>
</evidence>
<comment type="catalytic activity">
    <reaction evidence="16">
        <text>L-tyrosyl-[protein] + ATP = O-phospho-L-tyrosyl-[protein] + ADP + H(+)</text>
        <dbReference type="Rhea" id="RHEA:10596"/>
        <dbReference type="Rhea" id="RHEA-COMP:10136"/>
        <dbReference type="Rhea" id="RHEA-COMP:20101"/>
        <dbReference type="ChEBI" id="CHEBI:15378"/>
        <dbReference type="ChEBI" id="CHEBI:30616"/>
        <dbReference type="ChEBI" id="CHEBI:46858"/>
        <dbReference type="ChEBI" id="CHEBI:61978"/>
        <dbReference type="ChEBI" id="CHEBI:456216"/>
        <dbReference type="EC" id="2.7.10.1"/>
    </reaction>
</comment>
<evidence type="ECO:0000259" key="21">
    <source>
        <dbReference type="PROSITE" id="PS50011"/>
    </source>
</evidence>
<dbReference type="GO" id="GO:0045664">
    <property type="term" value="P:regulation of neuron differentiation"/>
    <property type="evidence" value="ECO:0007669"/>
    <property type="project" value="TreeGrafter"/>
</dbReference>
<keyword evidence="6" id="KW-0732">Signal</keyword>
<dbReference type="InterPro" id="IPR017441">
    <property type="entry name" value="Protein_kinase_ATP_BS"/>
</dbReference>
<evidence type="ECO:0000256" key="9">
    <source>
        <dbReference type="ARBA" id="ARBA00022840"/>
    </source>
</evidence>
<dbReference type="FunFam" id="1.10.510.10:FF:000113">
    <property type="entry name" value="Tyrosine-protein kinase receptor"/>
    <property type="match status" value="1"/>
</dbReference>
<evidence type="ECO:0000256" key="2">
    <source>
        <dbReference type="ARBA" id="ARBA00011902"/>
    </source>
</evidence>
<feature type="transmembrane region" description="Helical" evidence="20">
    <location>
        <begin position="758"/>
        <end position="781"/>
    </location>
</feature>
<dbReference type="Pfam" id="PF07714">
    <property type="entry name" value="PK_Tyr_Ser-Thr"/>
    <property type="match status" value="1"/>
</dbReference>